<dbReference type="EMBL" id="BSEC01000001">
    <property type="protein sequence ID" value="GLI92369.1"/>
    <property type="molecule type" value="Genomic_DNA"/>
</dbReference>
<gene>
    <name evidence="2" type="ORF">LMG27198_13610</name>
</gene>
<evidence type="ECO:0000313" key="2">
    <source>
        <dbReference type="EMBL" id="GLI92369.1"/>
    </source>
</evidence>
<sequence length="108" mass="12299">MTHWVRLWGNMPNDLKWRVIARHSGRPMTGVLAVFIHMMTNAGGNEEARGTLHKWDDEVIAVALDIDTEHVAAIRLAMQGKILDGDRLTGWEKRQPKREDSSAERTRA</sequence>
<accession>A0A9W6GST6</accession>
<name>A0A9W6GST6_9HYPH</name>
<keyword evidence="3" id="KW-1185">Reference proteome</keyword>
<evidence type="ECO:0000313" key="3">
    <source>
        <dbReference type="Proteomes" id="UP001144323"/>
    </source>
</evidence>
<dbReference type="AlphaFoldDB" id="A0A9W6GST6"/>
<reference evidence="2" key="1">
    <citation type="journal article" date="2023" name="Int. J. Syst. Evol. Microbiol.">
        <title>Methylocystis iwaonis sp. nov., a type II methane-oxidizing bacterium from surface soil of a rice paddy field in Japan, and emended description of the genus Methylocystis (ex Whittenbury et al. 1970) Bowman et al. 1993.</title>
        <authorList>
            <person name="Kaise H."/>
            <person name="Sawadogo J.B."/>
            <person name="Alam M.S."/>
            <person name="Ueno C."/>
            <person name="Dianou D."/>
            <person name="Shinjo R."/>
            <person name="Asakawa S."/>
        </authorList>
    </citation>
    <scope>NUCLEOTIDE SEQUENCE</scope>
    <source>
        <strain evidence="2">LMG27198</strain>
    </source>
</reference>
<dbReference type="Proteomes" id="UP001144323">
    <property type="component" value="Unassembled WGS sequence"/>
</dbReference>
<feature type="region of interest" description="Disordered" evidence="1">
    <location>
        <begin position="87"/>
        <end position="108"/>
    </location>
</feature>
<dbReference type="RefSeq" id="WP_281801544.1">
    <property type="nucleotide sequence ID" value="NZ_BSEC01000001.1"/>
</dbReference>
<organism evidence="2 3">
    <name type="scientific">Methylocystis echinoides</name>
    <dbReference type="NCBI Taxonomy" id="29468"/>
    <lineage>
        <taxon>Bacteria</taxon>
        <taxon>Pseudomonadati</taxon>
        <taxon>Pseudomonadota</taxon>
        <taxon>Alphaproteobacteria</taxon>
        <taxon>Hyphomicrobiales</taxon>
        <taxon>Methylocystaceae</taxon>
        <taxon>Methylocystis</taxon>
    </lineage>
</organism>
<protein>
    <submittedName>
        <fullName evidence="2">Uncharacterized protein</fullName>
    </submittedName>
</protein>
<proteinExistence type="predicted"/>
<comment type="caution">
    <text evidence="2">The sequence shown here is derived from an EMBL/GenBank/DDBJ whole genome shotgun (WGS) entry which is preliminary data.</text>
</comment>
<evidence type="ECO:0000256" key="1">
    <source>
        <dbReference type="SAM" id="MobiDB-lite"/>
    </source>
</evidence>